<dbReference type="OrthoDB" id="9806889at2"/>
<feature type="transmembrane region" description="Helical" evidence="6">
    <location>
        <begin position="223"/>
        <end position="242"/>
    </location>
</feature>
<sequence>MSNNSNQLRAFAMLGLVMLCWAGNSIIGRAVRFDIPPSSLAFGRWLLALIVLLPFAWSSLRRERSLIRQNWKMIVLLGLFGIAAFNTLLYTGLRYTTATNALLLQSAVPALVLILDRLLFRTRAHPLQLAGVFFSVLGVTIIVFDGDPAAALRLHLGTGDLWILASVLVWSLYTVLLRKKPVIAPINLVVCTFAVGVIVLAPFAAWEWSQGQVVQWKLSTVGAYLYVALFSSVLAYFIYNWAAGVVGPARAGQAITLLPIFGAFLSALLLGEKLYSYHFAGMASILAGIAFGALSARQSAAANVPLAQDKAGR</sequence>
<dbReference type="GO" id="GO:0005886">
    <property type="term" value="C:plasma membrane"/>
    <property type="evidence" value="ECO:0007669"/>
    <property type="project" value="UniProtKB-SubCell"/>
</dbReference>
<reference evidence="8 9" key="1">
    <citation type="submission" date="2019-12" db="EMBL/GenBank/DDBJ databases">
        <title>Genomic-based taxomic classification of the family Erythrobacteraceae.</title>
        <authorList>
            <person name="Xu L."/>
        </authorList>
    </citation>
    <scope>NUCLEOTIDE SEQUENCE [LARGE SCALE GENOMIC DNA]</scope>
    <source>
        <strain evidence="8 9">DSM 18604</strain>
    </source>
</reference>
<dbReference type="PANTHER" id="PTHR42920:SF11">
    <property type="entry name" value="INNER MEMBRANE PROTEIN YTFF"/>
    <property type="match status" value="1"/>
</dbReference>
<dbReference type="AlphaFoldDB" id="A0A845ACX9"/>
<evidence type="ECO:0000256" key="2">
    <source>
        <dbReference type="ARBA" id="ARBA00022475"/>
    </source>
</evidence>
<organism evidence="8 9">
    <name type="scientific">Altericroceibacterium indicum</name>
    <dbReference type="NCBI Taxonomy" id="374177"/>
    <lineage>
        <taxon>Bacteria</taxon>
        <taxon>Pseudomonadati</taxon>
        <taxon>Pseudomonadota</taxon>
        <taxon>Alphaproteobacteria</taxon>
        <taxon>Sphingomonadales</taxon>
        <taxon>Erythrobacteraceae</taxon>
        <taxon>Altericroceibacterium</taxon>
    </lineage>
</organism>
<evidence type="ECO:0000259" key="7">
    <source>
        <dbReference type="Pfam" id="PF00892"/>
    </source>
</evidence>
<proteinExistence type="predicted"/>
<feature type="transmembrane region" description="Helical" evidence="6">
    <location>
        <begin position="156"/>
        <end position="175"/>
    </location>
</feature>
<feature type="transmembrane region" description="Helical" evidence="6">
    <location>
        <begin position="42"/>
        <end position="60"/>
    </location>
</feature>
<dbReference type="PANTHER" id="PTHR42920">
    <property type="entry name" value="OS03G0707200 PROTEIN-RELATED"/>
    <property type="match status" value="1"/>
</dbReference>
<feature type="transmembrane region" description="Helical" evidence="6">
    <location>
        <begin position="127"/>
        <end position="144"/>
    </location>
</feature>
<feature type="domain" description="EamA" evidence="7">
    <location>
        <begin position="14"/>
        <end position="143"/>
    </location>
</feature>
<comment type="subcellular location">
    <subcellularLocation>
        <location evidence="1">Cell membrane</location>
        <topology evidence="1">Multi-pass membrane protein</topology>
    </subcellularLocation>
</comment>
<feature type="transmembrane region" description="Helical" evidence="6">
    <location>
        <begin position="277"/>
        <end position="296"/>
    </location>
</feature>
<evidence type="ECO:0000256" key="5">
    <source>
        <dbReference type="ARBA" id="ARBA00023136"/>
    </source>
</evidence>
<feature type="transmembrane region" description="Helical" evidence="6">
    <location>
        <begin position="254"/>
        <end position="271"/>
    </location>
</feature>
<dbReference type="EMBL" id="WTYQ01000004">
    <property type="protein sequence ID" value="MXP26635.1"/>
    <property type="molecule type" value="Genomic_DNA"/>
</dbReference>
<evidence type="ECO:0000313" key="9">
    <source>
        <dbReference type="Proteomes" id="UP000460561"/>
    </source>
</evidence>
<name>A0A845ACX9_9SPHN</name>
<dbReference type="SUPFAM" id="SSF103481">
    <property type="entry name" value="Multidrug resistance efflux transporter EmrE"/>
    <property type="match status" value="2"/>
</dbReference>
<dbReference type="Pfam" id="PF00892">
    <property type="entry name" value="EamA"/>
    <property type="match status" value="2"/>
</dbReference>
<protein>
    <submittedName>
        <fullName evidence="8">EamA family transporter</fullName>
    </submittedName>
</protein>
<dbReference type="RefSeq" id="WP_160739846.1">
    <property type="nucleotide sequence ID" value="NZ_WTYQ01000004.1"/>
</dbReference>
<dbReference type="InterPro" id="IPR000620">
    <property type="entry name" value="EamA_dom"/>
</dbReference>
<comment type="caution">
    <text evidence="8">The sequence shown here is derived from an EMBL/GenBank/DDBJ whole genome shotgun (WGS) entry which is preliminary data.</text>
</comment>
<keyword evidence="3 6" id="KW-0812">Transmembrane</keyword>
<feature type="domain" description="EamA" evidence="7">
    <location>
        <begin position="158"/>
        <end position="291"/>
    </location>
</feature>
<evidence type="ECO:0000313" key="8">
    <source>
        <dbReference type="EMBL" id="MXP26635.1"/>
    </source>
</evidence>
<keyword evidence="5 6" id="KW-0472">Membrane</keyword>
<evidence type="ECO:0000256" key="3">
    <source>
        <dbReference type="ARBA" id="ARBA00022692"/>
    </source>
</evidence>
<dbReference type="Gene3D" id="1.10.3730.20">
    <property type="match status" value="1"/>
</dbReference>
<dbReference type="InterPro" id="IPR037185">
    <property type="entry name" value="EmrE-like"/>
</dbReference>
<feature type="transmembrane region" description="Helical" evidence="6">
    <location>
        <begin position="72"/>
        <end position="90"/>
    </location>
</feature>
<dbReference type="InterPro" id="IPR051258">
    <property type="entry name" value="Diverse_Substrate_Transporter"/>
</dbReference>
<evidence type="ECO:0000256" key="1">
    <source>
        <dbReference type="ARBA" id="ARBA00004651"/>
    </source>
</evidence>
<accession>A0A845ACX9</accession>
<feature type="transmembrane region" description="Helical" evidence="6">
    <location>
        <begin position="102"/>
        <end position="120"/>
    </location>
</feature>
<evidence type="ECO:0000256" key="6">
    <source>
        <dbReference type="SAM" id="Phobius"/>
    </source>
</evidence>
<feature type="transmembrane region" description="Helical" evidence="6">
    <location>
        <begin position="182"/>
        <end position="203"/>
    </location>
</feature>
<keyword evidence="9" id="KW-1185">Reference proteome</keyword>
<evidence type="ECO:0000256" key="4">
    <source>
        <dbReference type="ARBA" id="ARBA00022989"/>
    </source>
</evidence>
<keyword evidence="2" id="KW-1003">Cell membrane</keyword>
<gene>
    <name evidence="8" type="ORF">GRI39_11370</name>
</gene>
<dbReference type="Proteomes" id="UP000460561">
    <property type="component" value="Unassembled WGS sequence"/>
</dbReference>
<keyword evidence="4 6" id="KW-1133">Transmembrane helix</keyword>